<feature type="region of interest" description="Disordered" evidence="1">
    <location>
        <begin position="312"/>
        <end position="342"/>
    </location>
</feature>
<reference evidence="4" key="1">
    <citation type="journal article" date="2019" name="Int. J. Syst. Evol. Microbiol.">
        <title>The Global Catalogue of Microorganisms (GCM) 10K type strain sequencing project: providing services to taxonomists for standard genome sequencing and annotation.</title>
        <authorList>
            <consortium name="The Broad Institute Genomics Platform"/>
            <consortium name="The Broad Institute Genome Sequencing Center for Infectious Disease"/>
            <person name="Wu L."/>
            <person name="Ma J."/>
        </authorList>
    </citation>
    <scope>NUCLEOTIDE SEQUENCE [LARGE SCALE GENOMIC DNA]</scope>
    <source>
        <strain evidence="4">JCM 19635</strain>
    </source>
</reference>
<gene>
    <name evidence="3" type="ORF">ACFQT0_11965</name>
</gene>
<dbReference type="RefSeq" id="WP_380203002.1">
    <property type="nucleotide sequence ID" value="NZ_JBHTEK010000001.1"/>
</dbReference>
<accession>A0ABW2U4S7</accession>
<comment type="caution">
    <text evidence="3">The sequence shown here is derived from an EMBL/GenBank/DDBJ whole genome shotgun (WGS) entry which is preliminary data.</text>
</comment>
<evidence type="ECO:0000259" key="2">
    <source>
        <dbReference type="Pfam" id="PF18921"/>
    </source>
</evidence>
<name>A0ABW2U4S7_9BACT</name>
<feature type="compositionally biased region" description="Low complexity" evidence="1">
    <location>
        <begin position="312"/>
        <end position="322"/>
    </location>
</feature>
<feature type="compositionally biased region" description="Basic and acidic residues" evidence="1">
    <location>
        <begin position="280"/>
        <end position="289"/>
    </location>
</feature>
<evidence type="ECO:0000256" key="1">
    <source>
        <dbReference type="SAM" id="MobiDB-lite"/>
    </source>
</evidence>
<feature type="domain" description="Cyanophycin synthase-like N-terminal" evidence="2">
    <location>
        <begin position="26"/>
        <end position="145"/>
    </location>
</feature>
<organism evidence="3 4">
    <name type="scientific">Hymenobacter humi</name>
    <dbReference type="NCBI Taxonomy" id="1411620"/>
    <lineage>
        <taxon>Bacteria</taxon>
        <taxon>Pseudomonadati</taxon>
        <taxon>Bacteroidota</taxon>
        <taxon>Cytophagia</taxon>
        <taxon>Cytophagales</taxon>
        <taxon>Hymenobacteraceae</taxon>
        <taxon>Hymenobacter</taxon>
    </lineage>
</organism>
<proteinExistence type="predicted"/>
<sequence>MKIIDLRTMRGPSYWSVKHTKLIVAKVDLEEFAGKWSNTVPGLGGRLMKLFPNIGQPQPNGMSGGKQLAKRPPLDLDQLNDGEPLGHVIYHIALELQRLAGMPVYWGKSYPAREEGVEYVVFAYQEERAGRRAIEAAVEIVEAACKKEKVELKPIIDELHEIREEEFIGPSTYSIVAEAASRNIPYIALKNSNIIQLGYGVNQKRIWATTTSYTSHAGVEVAGNKNRTKDMLKDAGVLVPRGTTVYSEDGLRDAIDEPGLPHRDQAARRQPRQGRHHPHHELERRRGGPESRPGVLPGGYCRAIHRRVRLPALGGERQARGRGQAHARCRNRRWHQHHSAPD</sequence>
<evidence type="ECO:0000313" key="3">
    <source>
        <dbReference type="EMBL" id="MFC7668019.1"/>
    </source>
</evidence>
<dbReference type="InterPro" id="IPR044019">
    <property type="entry name" value="Cyanophycin_syn_N"/>
</dbReference>
<dbReference type="Proteomes" id="UP001596513">
    <property type="component" value="Unassembled WGS sequence"/>
</dbReference>
<dbReference type="Pfam" id="PF18921">
    <property type="entry name" value="Cyanophycin_syn"/>
    <property type="match status" value="1"/>
</dbReference>
<dbReference type="SUPFAM" id="SSF56059">
    <property type="entry name" value="Glutathione synthetase ATP-binding domain-like"/>
    <property type="match status" value="1"/>
</dbReference>
<feature type="compositionally biased region" description="Basic residues" evidence="1">
    <location>
        <begin position="323"/>
        <end position="342"/>
    </location>
</feature>
<dbReference type="EMBL" id="JBHTEK010000001">
    <property type="protein sequence ID" value="MFC7668019.1"/>
    <property type="molecule type" value="Genomic_DNA"/>
</dbReference>
<protein>
    <recommendedName>
        <fullName evidence="2">Cyanophycin synthase-like N-terminal domain-containing protein</fullName>
    </recommendedName>
</protein>
<evidence type="ECO:0000313" key="4">
    <source>
        <dbReference type="Proteomes" id="UP001596513"/>
    </source>
</evidence>
<keyword evidence="4" id="KW-1185">Reference proteome</keyword>
<feature type="compositionally biased region" description="Basic and acidic residues" evidence="1">
    <location>
        <begin position="249"/>
        <end position="267"/>
    </location>
</feature>
<feature type="compositionally biased region" description="Basic residues" evidence="1">
    <location>
        <begin position="269"/>
        <end position="279"/>
    </location>
</feature>
<feature type="region of interest" description="Disordered" evidence="1">
    <location>
        <begin position="249"/>
        <end position="299"/>
    </location>
</feature>